<sequence>MLSLPLLAPKPSGAKAQTSVVMVNMEHTEADWESHRHLIEHLYIREGRRLVDTMAIMAAKHRFGATLKKWNIRKRSYRKNSGSSGSATPPTHDEDDGGYAAERAAIHDGDKASPPLGTVALVAPSMMRLEPYAGLELVLDSVGAWSFCKLEATGVTAVTADPMVKYLADPGRPRMQDSRTMYRTFELVFDLWRQGMGQLAGLAARRAFVMMESVLTEDHPDLMWHMLDTVYDMVDRGHMQLLSMFLRHTAQLATSRLPRGHPL</sequence>
<feature type="domain" description="Clr5" evidence="2">
    <location>
        <begin position="29"/>
        <end position="70"/>
    </location>
</feature>
<dbReference type="AlphaFoldDB" id="A0A8K0IZ20"/>
<protein>
    <recommendedName>
        <fullName evidence="2">Clr5 domain-containing protein</fullName>
    </recommendedName>
</protein>
<comment type="caution">
    <text evidence="3">The sequence shown here is derived from an EMBL/GenBank/DDBJ whole genome shotgun (WGS) entry which is preliminary data.</text>
</comment>
<gene>
    <name evidence="3" type="ORF">E4U42_001970</name>
</gene>
<feature type="compositionally biased region" description="Polar residues" evidence="1">
    <location>
        <begin position="79"/>
        <end position="89"/>
    </location>
</feature>
<dbReference type="Pfam" id="PF14420">
    <property type="entry name" value="Clr5"/>
    <property type="match status" value="1"/>
</dbReference>
<organism evidence="3 4">
    <name type="scientific">Claviceps africana</name>
    <dbReference type="NCBI Taxonomy" id="83212"/>
    <lineage>
        <taxon>Eukaryota</taxon>
        <taxon>Fungi</taxon>
        <taxon>Dikarya</taxon>
        <taxon>Ascomycota</taxon>
        <taxon>Pezizomycotina</taxon>
        <taxon>Sordariomycetes</taxon>
        <taxon>Hypocreomycetidae</taxon>
        <taxon>Hypocreales</taxon>
        <taxon>Clavicipitaceae</taxon>
        <taxon>Claviceps</taxon>
    </lineage>
</organism>
<dbReference type="InterPro" id="IPR025676">
    <property type="entry name" value="Clr5_dom"/>
</dbReference>
<name>A0A8K0IZ20_9HYPO</name>
<feature type="region of interest" description="Disordered" evidence="1">
    <location>
        <begin position="77"/>
        <end position="98"/>
    </location>
</feature>
<dbReference type="OrthoDB" id="5308957at2759"/>
<proteinExistence type="predicted"/>
<feature type="non-terminal residue" evidence="3">
    <location>
        <position position="1"/>
    </location>
</feature>
<dbReference type="Proteomes" id="UP000811619">
    <property type="component" value="Unassembled WGS sequence"/>
</dbReference>
<reference evidence="3" key="1">
    <citation type="journal article" date="2020" name="bioRxiv">
        <title>Whole genome comparisons of ergot fungi reveals the divergence and evolution of species within the genus Claviceps are the result of varying mechanisms driving genome evolution and host range expansion.</title>
        <authorList>
            <person name="Wyka S.A."/>
            <person name="Mondo S.J."/>
            <person name="Liu M."/>
            <person name="Dettman J."/>
            <person name="Nalam V."/>
            <person name="Broders K.D."/>
        </authorList>
    </citation>
    <scope>NUCLEOTIDE SEQUENCE</scope>
    <source>
        <strain evidence="3">CCC 489</strain>
    </source>
</reference>
<keyword evidence="4" id="KW-1185">Reference proteome</keyword>
<evidence type="ECO:0000259" key="2">
    <source>
        <dbReference type="Pfam" id="PF14420"/>
    </source>
</evidence>
<dbReference type="EMBL" id="SRPY01001634">
    <property type="protein sequence ID" value="KAG5912713.1"/>
    <property type="molecule type" value="Genomic_DNA"/>
</dbReference>
<evidence type="ECO:0000313" key="3">
    <source>
        <dbReference type="EMBL" id="KAG5912713.1"/>
    </source>
</evidence>
<evidence type="ECO:0000256" key="1">
    <source>
        <dbReference type="SAM" id="MobiDB-lite"/>
    </source>
</evidence>
<evidence type="ECO:0000313" key="4">
    <source>
        <dbReference type="Proteomes" id="UP000811619"/>
    </source>
</evidence>
<accession>A0A8K0IZ20</accession>